<reference evidence="1 2" key="1">
    <citation type="submission" date="2009-01" db="EMBL/GenBank/DDBJ databases">
        <authorList>
            <person name="Qin X."/>
            <person name="Bachman B."/>
            <person name="Battles P."/>
            <person name="Bell A."/>
            <person name="Bess C."/>
            <person name="Bickham C."/>
            <person name="Chaboub L."/>
            <person name="Chen D."/>
            <person name="Coyle M."/>
            <person name="Deiros D.R."/>
            <person name="Dinh H."/>
            <person name="Forbes L."/>
            <person name="Fowler G."/>
            <person name="Francisco L."/>
            <person name="Fu Q."/>
            <person name="Gubbala S."/>
            <person name="Hale W."/>
            <person name="Han Y."/>
            <person name="Hemphill L."/>
            <person name="Highlander S.K."/>
            <person name="Hirani K."/>
            <person name="Hogues M."/>
            <person name="Jackson L."/>
            <person name="Jakkamsetti A."/>
            <person name="Javaid M."/>
            <person name="Jiang H."/>
            <person name="Korchina V."/>
            <person name="Kovar C."/>
            <person name="Lara F."/>
            <person name="Lee S."/>
            <person name="Mata R."/>
            <person name="Mathew T."/>
            <person name="Moen C."/>
            <person name="Morales K."/>
            <person name="Munidasa M."/>
            <person name="Nazareth L."/>
            <person name="Ngo R."/>
            <person name="Nguyen L."/>
            <person name="Okwuonu G."/>
            <person name="Ongeri F."/>
            <person name="Patil S."/>
            <person name="Petrosino J."/>
            <person name="Pham C."/>
            <person name="Pham P."/>
            <person name="Pu L.-L."/>
            <person name="Puazo M."/>
            <person name="Raj R."/>
            <person name="Reid J."/>
            <person name="Rouhana J."/>
            <person name="Saada N."/>
            <person name="Shang Y."/>
            <person name="Simmons D."/>
            <person name="Thornton R."/>
            <person name="Warren J."/>
            <person name="Weissenberger G."/>
            <person name="Zhang J."/>
            <person name="Zhang L."/>
            <person name="Zhou C."/>
            <person name="Zhu D."/>
            <person name="Muzny D."/>
            <person name="Worley K."/>
            <person name="Gibbs R."/>
        </authorList>
    </citation>
    <scope>NUCLEOTIDE SEQUENCE [LARGE SCALE GENOMIC DNA]</scope>
    <source>
        <strain evidence="1 2">CF48-3A</strain>
    </source>
</reference>
<dbReference type="EMBL" id="ACHG01000022">
    <property type="protein sequence ID" value="EEI66430.1"/>
    <property type="molecule type" value="Genomic_DNA"/>
</dbReference>
<organism evidence="1 2">
    <name type="scientific">Limosilactobacillus reuteri CF48-3A</name>
    <dbReference type="NCBI Taxonomy" id="525341"/>
    <lineage>
        <taxon>Bacteria</taxon>
        <taxon>Bacillati</taxon>
        <taxon>Bacillota</taxon>
        <taxon>Bacilli</taxon>
        <taxon>Lactobacillales</taxon>
        <taxon>Lactobacillaceae</taxon>
        <taxon>Limosilactobacillus</taxon>
    </lineage>
</organism>
<proteinExistence type="predicted"/>
<sequence>NPHIKIAPLEKAVKCPHTTAEWPFSASHNCVWRPALSHFGFDIKWAIE</sequence>
<dbReference type="Proteomes" id="UP000003419">
    <property type="component" value="Unassembled WGS sequence"/>
</dbReference>
<evidence type="ECO:0000313" key="1">
    <source>
        <dbReference type="EMBL" id="EEI66430.1"/>
    </source>
</evidence>
<gene>
    <name evidence="1" type="ORF">HMPREF0534_0261</name>
</gene>
<dbReference type="AlphaFoldDB" id="A0A8D9VWZ5"/>
<comment type="caution">
    <text evidence="1">The sequence shown here is derived from an EMBL/GenBank/DDBJ whole genome shotgun (WGS) entry which is preliminary data.</text>
</comment>
<evidence type="ECO:0000313" key="2">
    <source>
        <dbReference type="Proteomes" id="UP000003419"/>
    </source>
</evidence>
<name>A0A8D9VWZ5_LIMRT</name>
<feature type="non-terminal residue" evidence="1">
    <location>
        <position position="1"/>
    </location>
</feature>
<protein>
    <submittedName>
        <fullName evidence="1">Uncharacterized protein</fullName>
    </submittedName>
</protein>
<accession>A0A8D9VWZ5</accession>